<feature type="transmembrane region" description="Helical" evidence="1">
    <location>
        <begin position="212"/>
        <end position="234"/>
    </location>
</feature>
<keyword evidence="1" id="KW-1133">Transmembrane helix</keyword>
<dbReference type="EMBL" id="JBHUKU010000002">
    <property type="protein sequence ID" value="MFD2457638.1"/>
    <property type="molecule type" value="Genomic_DNA"/>
</dbReference>
<dbReference type="Pfam" id="PF20182">
    <property type="entry name" value="DUF6545"/>
    <property type="match status" value="1"/>
</dbReference>
<keyword evidence="1" id="KW-0812">Transmembrane</keyword>
<keyword evidence="4" id="KW-1185">Reference proteome</keyword>
<comment type="caution">
    <text evidence="3">The sequence shown here is derived from an EMBL/GenBank/DDBJ whole genome shotgun (WGS) entry which is preliminary data.</text>
</comment>
<feature type="transmembrane region" description="Helical" evidence="1">
    <location>
        <begin position="66"/>
        <end position="87"/>
    </location>
</feature>
<organism evidence="3 4">
    <name type="scientific">Amycolatopsis samaneae</name>
    <dbReference type="NCBI Taxonomy" id="664691"/>
    <lineage>
        <taxon>Bacteria</taxon>
        <taxon>Bacillati</taxon>
        <taxon>Actinomycetota</taxon>
        <taxon>Actinomycetes</taxon>
        <taxon>Pseudonocardiales</taxon>
        <taxon>Pseudonocardiaceae</taxon>
        <taxon>Amycolatopsis</taxon>
    </lineage>
</organism>
<accession>A0ABW5G9A6</accession>
<feature type="transmembrane region" description="Helical" evidence="1">
    <location>
        <begin position="5"/>
        <end position="22"/>
    </location>
</feature>
<reference evidence="4" key="1">
    <citation type="journal article" date="2019" name="Int. J. Syst. Evol. Microbiol.">
        <title>The Global Catalogue of Microorganisms (GCM) 10K type strain sequencing project: providing services to taxonomists for standard genome sequencing and annotation.</title>
        <authorList>
            <consortium name="The Broad Institute Genomics Platform"/>
            <consortium name="The Broad Institute Genome Sequencing Center for Infectious Disease"/>
            <person name="Wu L."/>
            <person name="Ma J."/>
        </authorList>
    </citation>
    <scope>NUCLEOTIDE SEQUENCE [LARGE SCALE GENOMIC DNA]</scope>
    <source>
        <strain evidence="4">CGMCC 4.7643</strain>
    </source>
</reference>
<keyword evidence="1" id="KW-0472">Membrane</keyword>
<dbReference type="RefSeq" id="WP_345389139.1">
    <property type="nucleotide sequence ID" value="NZ_BAABHG010000003.1"/>
</dbReference>
<evidence type="ECO:0000259" key="2">
    <source>
        <dbReference type="Pfam" id="PF20182"/>
    </source>
</evidence>
<gene>
    <name evidence="3" type="ORF">ACFSYJ_03465</name>
</gene>
<dbReference type="InterPro" id="IPR046675">
    <property type="entry name" value="DUF6545"/>
</dbReference>
<dbReference type="NCBIfam" id="NF042915">
    <property type="entry name" value="MAB_1171c_fam"/>
    <property type="match status" value="1"/>
</dbReference>
<feature type="transmembrane region" description="Helical" evidence="1">
    <location>
        <begin position="134"/>
        <end position="160"/>
    </location>
</feature>
<feature type="transmembrane region" description="Helical" evidence="1">
    <location>
        <begin position="34"/>
        <end position="54"/>
    </location>
</feature>
<protein>
    <submittedName>
        <fullName evidence="3">MAB_1171c family putative transporter</fullName>
    </submittedName>
</protein>
<feature type="transmembrane region" description="Helical" evidence="1">
    <location>
        <begin position="172"/>
        <end position="192"/>
    </location>
</feature>
<dbReference type="InterPro" id="IPR050039">
    <property type="entry name" value="MAB_1171c-like"/>
</dbReference>
<evidence type="ECO:0000256" key="1">
    <source>
        <dbReference type="SAM" id="Phobius"/>
    </source>
</evidence>
<feature type="transmembrane region" description="Helical" evidence="1">
    <location>
        <begin position="99"/>
        <end position="119"/>
    </location>
</feature>
<proteinExistence type="predicted"/>
<sequence length="398" mass="42251">MIETLSYYCCVLAFAGFGFKLLESRHTQPARRLWCLSGFGICIAAGILVLTPAAEAIVGGREPFASLVNLAADLFKIGAMAFAVAFARSLRLGAHARPGWHVALTAVVALTEVVLFFLARTHRVGEDTAVGEDALWYLVAYLLVFVVYGVVSLTTFIVVFGRFAWLAEPGALRAGLWLIVGGAVSALAWTFWGIDDVGRLVASGRVNASEDVYSAVLAAGCVGLAVAGATLSVWGPALRAPVRWLRAYHAYRRIEPLWAALRAAVPGIALAPAPGLAGGAEFALYRRVIEIRDGYLALRPHFEPGIPALAEARARRAGVPERLVAATAEAAALAAALLASEADRRYRGGDAGPPARQLPDAGIAAEAAWLVQVTRAWRHSAVVARVRDQVRDDLGVPA</sequence>
<dbReference type="Proteomes" id="UP001597419">
    <property type="component" value="Unassembled WGS sequence"/>
</dbReference>
<feature type="domain" description="DUF6545" evidence="2">
    <location>
        <begin position="243"/>
        <end position="379"/>
    </location>
</feature>
<evidence type="ECO:0000313" key="3">
    <source>
        <dbReference type="EMBL" id="MFD2457638.1"/>
    </source>
</evidence>
<name>A0ABW5G9A6_9PSEU</name>
<evidence type="ECO:0000313" key="4">
    <source>
        <dbReference type="Proteomes" id="UP001597419"/>
    </source>
</evidence>